<dbReference type="RefSeq" id="WP_192751958.1">
    <property type="nucleotide sequence ID" value="NZ_BAABJL010000090.1"/>
</dbReference>
<dbReference type="EMBL" id="JADBEM010000001">
    <property type="protein sequence ID" value="MBE1608125.1"/>
    <property type="molecule type" value="Genomic_DNA"/>
</dbReference>
<comment type="caution">
    <text evidence="2">The sequence shown here is derived from an EMBL/GenBank/DDBJ whole genome shotgun (WGS) entry which is preliminary data.</text>
</comment>
<sequence length="176" mass="19583">MEAIHAANRDGIFSADGTWRGPLDDKLLSPILEGPHRIRRGERVDGQDTVLAVSAGDTFEDIQDRLYRARHYASPRMVTRSRIADVLYAGIDAGLLEVVPTARVDDAVDMVLERIGDGILSYRMLAYHGQGLREWLGLPAEWTDSAEQAANRGRQLCAGQEPQPKPQEYDENAWAL</sequence>
<evidence type="ECO:0000313" key="2">
    <source>
        <dbReference type="EMBL" id="MBE1608125.1"/>
    </source>
</evidence>
<reference evidence="2" key="1">
    <citation type="submission" date="2020-10" db="EMBL/GenBank/DDBJ databases">
        <title>Sequencing the genomes of 1000 actinobacteria strains.</title>
        <authorList>
            <person name="Klenk H.-P."/>
        </authorList>
    </citation>
    <scope>NUCLEOTIDE SEQUENCE</scope>
    <source>
        <strain evidence="2">DSM 45354</strain>
    </source>
</reference>
<accession>A0A927N3X6</accession>
<proteinExistence type="predicted"/>
<dbReference type="Proteomes" id="UP000638648">
    <property type="component" value="Unassembled WGS sequence"/>
</dbReference>
<gene>
    <name evidence="2" type="ORF">HEB94_004973</name>
</gene>
<feature type="region of interest" description="Disordered" evidence="1">
    <location>
        <begin position="157"/>
        <end position="176"/>
    </location>
</feature>
<dbReference type="AlphaFoldDB" id="A0A927N3X6"/>
<name>A0A927N3X6_9ACTN</name>
<organism evidence="2 3">
    <name type="scientific">Actinopolymorpha pittospori</name>
    <dbReference type="NCBI Taxonomy" id="648752"/>
    <lineage>
        <taxon>Bacteria</taxon>
        <taxon>Bacillati</taxon>
        <taxon>Actinomycetota</taxon>
        <taxon>Actinomycetes</taxon>
        <taxon>Propionibacteriales</taxon>
        <taxon>Actinopolymorphaceae</taxon>
        <taxon>Actinopolymorpha</taxon>
    </lineage>
</organism>
<keyword evidence="3" id="KW-1185">Reference proteome</keyword>
<evidence type="ECO:0000256" key="1">
    <source>
        <dbReference type="SAM" id="MobiDB-lite"/>
    </source>
</evidence>
<protein>
    <submittedName>
        <fullName evidence="2">Uncharacterized protein</fullName>
    </submittedName>
</protein>
<evidence type="ECO:0000313" key="3">
    <source>
        <dbReference type="Proteomes" id="UP000638648"/>
    </source>
</evidence>